<organism evidence="20 21">
    <name type="scientific">Danionella cerebrum</name>
    <dbReference type="NCBI Taxonomy" id="2873325"/>
    <lineage>
        <taxon>Eukaryota</taxon>
        <taxon>Metazoa</taxon>
        <taxon>Chordata</taxon>
        <taxon>Craniata</taxon>
        <taxon>Vertebrata</taxon>
        <taxon>Euteleostomi</taxon>
        <taxon>Actinopterygii</taxon>
        <taxon>Neopterygii</taxon>
        <taxon>Teleostei</taxon>
        <taxon>Ostariophysi</taxon>
        <taxon>Cypriniformes</taxon>
        <taxon>Danionidae</taxon>
        <taxon>Danioninae</taxon>
        <taxon>Danionella</taxon>
    </lineage>
</organism>
<keyword evidence="11" id="KW-0175">Coiled coil</keyword>
<evidence type="ECO:0000256" key="6">
    <source>
        <dbReference type="ARBA" id="ARBA00022737"/>
    </source>
</evidence>
<dbReference type="PROSITE" id="PS51375">
    <property type="entry name" value="PPR"/>
    <property type="match status" value="1"/>
</dbReference>
<protein>
    <recommendedName>
        <fullName evidence="15">Small ribosomal subunit protein mS27</fullName>
    </recommendedName>
    <alternativeName>
        <fullName evidence="17">28S ribosomal protein S27, mitochondrial</fullName>
    </alternativeName>
    <alternativeName>
        <fullName evidence="16">Mitochondrial ribosomal protein S27</fullName>
    </alternativeName>
</protein>
<gene>
    <name evidence="20" type="ORF">DNTS_014535</name>
</gene>
<keyword evidence="10" id="KW-0689">Ribosomal protein</keyword>
<comment type="caution">
    <text evidence="20">The sequence shown here is derived from an EMBL/GenBank/DDBJ whole genome shotgun (WGS) entry which is preliminary data.</text>
</comment>
<dbReference type="AlphaFoldDB" id="A0A553RLT3"/>
<evidence type="ECO:0000256" key="7">
    <source>
        <dbReference type="ARBA" id="ARBA00022845"/>
    </source>
</evidence>
<evidence type="ECO:0000256" key="10">
    <source>
        <dbReference type="ARBA" id="ARBA00022980"/>
    </source>
</evidence>
<dbReference type="InterPro" id="IPR034913">
    <property type="entry name" value="mS27/PTCD2"/>
</dbReference>
<evidence type="ECO:0000256" key="18">
    <source>
        <dbReference type="PROSITE-ProRule" id="PRU00708"/>
    </source>
</evidence>
<dbReference type="InterPro" id="IPR002885">
    <property type="entry name" value="PPR_rpt"/>
</dbReference>
<dbReference type="GO" id="GO:0005763">
    <property type="term" value="C:mitochondrial small ribosomal subunit"/>
    <property type="evidence" value="ECO:0007669"/>
    <property type="project" value="UniProtKB-ARBA"/>
</dbReference>
<keyword evidence="8" id="KW-0694">RNA-binding</keyword>
<evidence type="ECO:0000256" key="2">
    <source>
        <dbReference type="ARBA" id="ARBA00004496"/>
    </source>
</evidence>
<dbReference type="FunFam" id="1.25.40.10:FF:000232">
    <property type="entry name" value="28S ribosomal protein S27, mitochondrial"/>
    <property type="match status" value="1"/>
</dbReference>
<dbReference type="GO" id="GO:0005743">
    <property type="term" value="C:mitochondrial inner membrane"/>
    <property type="evidence" value="ECO:0007669"/>
    <property type="project" value="UniProtKB-ARBA"/>
</dbReference>
<evidence type="ECO:0000256" key="13">
    <source>
        <dbReference type="ARBA" id="ARBA00023274"/>
    </source>
</evidence>
<keyword evidence="12" id="KW-0496">Mitochondrion</keyword>
<evidence type="ECO:0000256" key="15">
    <source>
        <dbReference type="ARBA" id="ARBA00069223"/>
    </source>
</evidence>
<keyword evidence="4" id="KW-0820">tRNA-binding</keyword>
<dbReference type="GO" id="GO:0019843">
    <property type="term" value="F:rRNA binding"/>
    <property type="evidence" value="ECO:0007669"/>
    <property type="project" value="UniProtKB-KW"/>
</dbReference>
<dbReference type="Pfam" id="PF10037">
    <property type="entry name" value="MRP-S27"/>
    <property type="match status" value="1"/>
</dbReference>
<keyword evidence="3" id="KW-0963">Cytoplasm</keyword>
<feature type="region of interest" description="Disordered" evidence="19">
    <location>
        <begin position="356"/>
        <end position="378"/>
    </location>
</feature>
<comment type="similarity">
    <text evidence="14">Belongs to the mitochondrion-specific ribosomal protein mS27 family.</text>
</comment>
<keyword evidence="21" id="KW-1185">Reference proteome</keyword>
<evidence type="ECO:0000256" key="3">
    <source>
        <dbReference type="ARBA" id="ARBA00022490"/>
    </source>
</evidence>
<keyword evidence="9" id="KW-0809">Transit peptide</keyword>
<evidence type="ECO:0000256" key="12">
    <source>
        <dbReference type="ARBA" id="ARBA00023128"/>
    </source>
</evidence>
<evidence type="ECO:0000256" key="8">
    <source>
        <dbReference type="ARBA" id="ARBA00022884"/>
    </source>
</evidence>
<evidence type="ECO:0000256" key="14">
    <source>
        <dbReference type="ARBA" id="ARBA00061536"/>
    </source>
</evidence>
<evidence type="ECO:0000256" key="9">
    <source>
        <dbReference type="ARBA" id="ARBA00022946"/>
    </source>
</evidence>
<keyword evidence="6" id="KW-0677">Repeat</keyword>
<evidence type="ECO:0000256" key="11">
    <source>
        <dbReference type="ARBA" id="ARBA00023054"/>
    </source>
</evidence>
<evidence type="ECO:0000313" key="21">
    <source>
        <dbReference type="Proteomes" id="UP000316079"/>
    </source>
</evidence>
<sequence length="378" mass="43695">RRCLLSAAYTDASVWEQRKKETLALSELAATMDQTFEKSAPVSSLVIARFVDNISSPEEVGQAEYYLYKFRHCSNCYYLRDWTIHSWIRQCFKYGMRDRALYTVKNKVQFGIFPDNFTFNLLIDSFLKDKDYKEATSIVEEVMLQEAFELVSTQMLSLSALSKYLATKPELSWEEEKTIGTSLFLVGLTQKNTVGFSTRLLGLALIGKVELSRGIHKVYHRLPLIWTSGYLKRALSVMETLSSDFRELSVSADVVDGVEQILRDLSVLSDRGWNEGMEKSDLMEEDTKERLSLSEYIQRFNELKQQLQAQNQIDSRSLESLVSLLTEENLPLCEEADLNEYHQKLKSWDADRQQLLERETKSKSREKAEDRTAERGQQ</sequence>
<dbReference type="InterPro" id="IPR011990">
    <property type="entry name" value="TPR-like_helical_dom_sf"/>
</dbReference>
<feature type="non-terminal residue" evidence="20">
    <location>
        <position position="1"/>
    </location>
</feature>
<evidence type="ECO:0000256" key="5">
    <source>
        <dbReference type="ARBA" id="ARBA00022730"/>
    </source>
</evidence>
<dbReference type="InterPro" id="IPR019266">
    <property type="entry name" value="Ribosomal_mS27"/>
</dbReference>
<evidence type="ECO:0000313" key="20">
    <source>
        <dbReference type="EMBL" id="TRZ03141.1"/>
    </source>
</evidence>
<dbReference type="STRING" id="623744.A0A553RLT3"/>
<proteinExistence type="inferred from homology"/>
<keyword evidence="5" id="KW-0699">rRNA-binding</keyword>
<evidence type="ECO:0000256" key="1">
    <source>
        <dbReference type="ARBA" id="ARBA00004173"/>
    </source>
</evidence>
<evidence type="ECO:0000256" key="4">
    <source>
        <dbReference type="ARBA" id="ARBA00022555"/>
    </source>
</evidence>
<keyword evidence="7" id="KW-0810">Translation regulation</keyword>
<reference evidence="20 21" key="1">
    <citation type="journal article" date="2019" name="Sci. Data">
        <title>Hybrid genome assembly and annotation of Danionella translucida.</title>
        <authorList>
            <person name="Kadobianskyi M."/>
            <person name="Schulze L."/>
            <person name="Schuelke M."/>
            <person name="Judkewitz B."/>
        </authorList>
    </citation>
    <scope>NUCLEOTIDE SEQUENCE [LARGE SCALE GENOMIC DNA]</scope>
    <source>
        <strain evidence="20 21">Bolton</strain>
    </source>
</reference>
<feature type="repeat" description="PPR" evidence="18">
    <location>
        <begin position="115"/>
        <end position="150"/>
    </location>
</feature>
<accession>A0A553RLT3</accession>
<name>A0A553RLT3_9TELE</name>
<dbReference type="PANTHER" id="PTHR21393">
    <property type="entry name" value="MITOCHONDRIAL 28S RIBOSOMAL PROTEIN S27"/>
    <property type="match status" value="1"/>
</dbReference>
<dbReference type="Proteomes" id="UP000316079">
    <property type="component" value="Unassembled WGS sequence"/>
</dbReference>
<dbReference type="GO" id="GO:0000049">
    <property type="term" value="F:tRNA binding"/>
    <property type="evidence" value="ECO:0007669"/>
    <property type="project" value="UniProtKB-KW"/>
</dbReference>
<keyword evidence="13" id="KW-0687">Ribonucleoprotein</keyword>
<dbReference type="Gene3D" id="1.25.40.10">
    <property type="entry name" value="Tetratricopeptide repeat domain"/>
    <property type="match status" value="1"/>
</dbReference>
<dbReference type="OrthoDB" id="19830at2759"/>
<dbReference type="EMBL" id="SRMA01015356">
    <property type="protein sequence ID" value="TRZ03141.1"/>
    <property type="molecule type" value="Genomic_DNA"/>
</dbReference>
<evidence type="ECO:0000256" key="16">
    <source>
        <dbReference type="ARBA" id="ARBA00074987"/>
    </source>
</evidence>
<dbReference type="GO" id="GO:0006417">
    <property type="term" value="P:regulation of translation"/>
    <property type="evidence" value="ECO:0007669"/>
    <property type="project" value="UniProtKB-KW"/>
</dbReference>
<evidence type="ECO:0000256" key="17">
    <source>
        <dbReference type="ARBA" id="ARBA00075386"/>
    </source>
</evidence>
<comment type="subcellular location">
    <subcellularLocation>
        <location evidence="2">Cytoplasm</location>
    </subcellularLocation>
    <subcellularLocation>
        <location evidence="1">Mitochondrion</location>
    </subcellularLocation>
</comment>
<dbReference type="PANTHER" id="PTHR21393:SF0">
    <property type="entry name" value="SMALL RIBOSOMAL SUBUNIT PROTEIN MS27"/>
    <property type="match status" value="1"/>
</dbReference>
<evidence type="ECO:0000256" key="19">
    <source>
        <dbReference type="SAM" id="MobiDB-lite"/>
    </source>
</evidence>